<feature type="binding site" evidence="13">
    <location>
        <position position="251"/>
    </location>
    <ligand>
        <name>Zn(2+)</name>
        <dbReference type="ChEBI" id="CHEBI:29105"/>
    </ligand>
</feature>
<feature type="binding site" evidence="13">
    <location>
        <position position="282"/>
    </location>
    <ligand>
        <name>ATP</name>
        <dbReference type="ChEBI" id="CHEBI:30616"/>
    </ligand>
</feature>
<evidence type="ECO:0000256" key="4">
    <source>
        <dbReference type="ARBA" id="ARBA00022490"/>
    </source>
</evidence>
<comment type="cofactor">
    <cofactor evidence="13">
        <name>Zn(2+)</name>
        <dbReference type="ChEBI" id="CHEBI:29105"/>
    </cofactor>
    <text evidence="13">Binds 1 zinc ion per subunit.</text>
</comment>
<keyword evidence="4 13" id="KW-0963">Cytoplasm</keyword>
<dbReference type="Gene3D" id="1.20.120.1910">
    <property type="entry name" value="Cysteine-tRNA ligase, C-terminal anti-codon recognition domain"/>
    <property type="match status" value="1"/>
</dbReference>
<gene>
    <name evidence="13" type="primary">cysS</name>
    <name evidence="15" type="ORF">HNR50_000057</name>
</gene>
<dbReference type="PANTHER" id="PTHR10890">
    <property type="entry name" value="CYSTEINYL-TRNA SYNTHETASE"/>
    <property type="match status" value="1"/>
</dbReference>
<proteinExistence type="inferred from homology"/>
<feature type="short sequence motif" description="'HIGH' region" evidence="13">
    <location>
        <begin position="31"/>
        <end position="41"/>
    </location>
</feature>
<feature type="binding site" evidence="13">
    <location>
        <position position="222"/>
    </location>
    <ligand>
        <name>Zn(2+)</name>
        <dbReference type="ChEBI" id="CHEBI:29105"/>
    </ligand>
</feature>
<evidence type="ECO:0000313" key="15">
    <source>
        <dbReference type="EMBL" id="MBB6478424.1"/>
    </source>
</evidence>
<comment type="subunit">
    <text evidence="3 13">Monomer.</text>
</comment>
<accession>A0A841R0G0</accession>
<keyword evidence="6 13" id="KW-0479">Metal-binding</keyword>
<dbReference type="RefSeq" id="WP_184742252.1">
    <property type="nucleotide sequence ID" value="NZ_JACHGJ010000001.1"/>
</dbReference>
<evidence type="ECO:0000256" key="11">
    <source>
        <dbReference type="ARBA" id="ARBA00023146"/>
    </source>
</evidence>
<organism evidence="15 16">
    <name type="scientific">Spirochaeta isovalerica</name>
    <dbReference type="NCBI Taxonomy" id="150"/>
    <lineage>
        <taxon>Bacteria</taxon>
        <taxon>Pseudomonadati</taxon>
        <taxon>Spirochaetota</taxon>
        <taxon>Spirochaetia</taxon>
        <taxon>Spirochaetales</taxon>
        <taxon>Spirochaetaceae</taxon>
        <taxon>Spirochaeta</taxon>
    </lineage>
</organism>
<keyword evidence="8 13" id="KW-0862">Zinc</keyword>
<dbReference type="FunFam" id="3.40.50.620:FF:000130">
    <property type="entry name" value="Cysteine--tRNA ligase"/>
    <property type="match status" value="1"/>
</dbReference>
<name>A0A841R0G0_9SPIO</name>
<evidence type="ECO:0000256" key="13">
    <source>
        <dbReference type="HAMAP-Rule" id="MF_00041"/>
    </source>
</evidence>
<evidence type="ECO:0000259" key="14">
    <source>
        <dbReference type="Pfam" id="PF01406"/>
    </source>
</evidence>
<evidence type="ECO:0000256" key="3">
    <source>
        <dbReference type="ARBA" id="ARBA00011245"/>
    </source>
</evidence>
<evidence type="ECO:0000256" key="2">
    <source>
        <dbReference type="ARBA" id="ARBA00005594"/>
    </source>
</evidence>
<dbReference type="SUPFAM" id="SSF52374">
    <property type="entry name" value="Nucleotidylyl transferase"/>
    <property type="match status" value="1"/>
</dbReference>
<dbReference type="Pfam" id="PF01406">
    <property type="entry name" value="tRNA-synt_1e"/>
    <property type="match status" value="1"/>
</dbReference>
<dbReference type="InterPro" id="IPR015803">
    <property type="entry name" value="Cys-tRNA-ligase"/>
</dbReference>
<feature type="binding site" evidence="13">
    <location>
        <position position="29"/>
    </location>
    <ligand>
        <name>Zn(2+)</name>
        <dbReference type="ChEBI" id="CHEBI:29105"/>
    </ligand>
</feature>
<dbReference type="GO" id="GO:0005524">
    <property type="term" value="F:ATP binding"/>
    <property type="evidence" value="ECO:0007669"/>
    <property type="project" value="UniProtKB-UniRule"/>
</dbReference>
<dbReference type="InterPro" id="IPR009080">
    <property type="entry name" value="tRNAsynth_Ia_anticodon-bd"/>
</dbReference>
<dbReference type="AlphaFoldDB" id="A0A841R0G0"/>
<evidence type="ECO:0000256" key="6">
    <source>
        <dbReference type="ARBA" id="ARBA00022723"/>
    </source>
</evidence>
<evidence type="ECO:0000256" key="1">
    <source>
        <dbReference type="ARBA" id="ARBA00004496"/>
    </source>
</evidence>
<dbReference type="Proteomes" id="UP000587760">
    <property type="component" value="Unassembled WGS sequence"/>
</dbReference>
<dbReference type="GO" id="GO:0004817">
    <property type="term" value="F:cysteine-tRNA ligase activity"/>
    <property type="evidence" value="ECO:0007669"/>
    <property type="project" value="UniProtKB-UniRule"/>
</dbReference>
<dbReference type="SUPFAM" id="SSF47323">
    <property type="entry name" value="Anticodon-binding domain of a subclass of class I aminoacyl-tRNA synthetases"/>
    <property type="match status" value="1"/>
</dbReference>
<keyword evidence="10 13" id="KW-0648">Protein biosynthesis</keyword>
<comment type="similarity">
    <text evidence="2 13">Belongs to the class-I aminoacyl-tRNA synthetase family.</text>
</comment>
<dbReference type="GO" id="GO:0005829">
    <property type="term" value="C:cytosol"/>
    <property type="evidence" value="ECO:0007669"/>
    <property type="project" value="TreeGrafter"/>
</dbReference>
<dbReference type="NCBIfam" id="TIGR00435">
    <property type="entry name" value="cysS"/>
    <property type="match status" value="1"/>
</dbReference>
<evidence type="ECO:0000256" key="5">
    <source>
        <dbReference type="ARBA" id="ARBA00022598"/>
    </source>
</evidence>
<dbReference type="CDD" id="cd00672">
    <property type="entry name" value="CysRS_core"/>
    <property type="match status" value="1"/>
</dbReference>
<dbReference type="PANTHER" id="PTHR10890:SF3">
    <property type="entry name" value="CYSTEINE--TRNA LIGASE, CYTOPLASMIC"/>
    <property type="match status" value="1"/>
</dbReference>
<dbReference type="PRINTS" id="PR00983">
    <property type="entry name" value="TRNASYNTHCYS"/>
</dbReference>
<keyword evidence="5 13" id="KW-0436">Ligase</keyword>
<dbReference type="InterPro" id="IPR014729">
    <property type="entry name" value="Rossmann-like_a/b/a_fold"/>
</dbReference>
<feature type="short sequence motif" description="'KMSKS' region" evidence="13">
    <location>
        <begin position="279"/>
        <end position="283"/>
    </location>
</feature>
<dbReference type="GO" id="GO:0006423">
    <property type="term" value="P:cysteinyl-tRNA aminoacylation"/>
    <property type="evidence" value="ECO:0007669"/>
    <property type="project" value="UniProtKB-UniRule"/>
</dbReference>
<keyword evidence="7 13" id="KW-0547">Nucleotide-binding</keyword>
<reference evidence="15 16" key="1">
    <citation type="submission" date="2020-08" db="EMBL/GenBank/DDBJ databases">
        <title>Genomic Encyclopedia of Type Strains, Phase IV (KMG-IV): sequencing the most valuable type-strain genomes for metagenomic binning, comparative biology and taxonomic classification.</title>
        <authorList>
            <person name="Goeker M."/>
        </authorList>
    </citation>
    <scope>NUCLEOTIDE SEQUENCE [LARGE SCALE GENOMIC DNA]</scope>
    <source>
        <strain evidence="15 16">DSM 2461</strain>
    </source>
</reference>
<keyword evidence="16" id="KW-1185">Reference proteome</keyword>
<evidence type="ECO:0000256" key="9">
    <source>
        <dbReference type="ARBA" id="ARBA00022840"/>
    </source>
</evidence>
<evidence type="ECO:0000256" key="12">
    <source>
        <dbReference type="ARBA" id="ARBA00047398"/>
    </source>
</evidence>
<dbReference type="HAMAP" id="MF_00041">
    <property type="entry name" value="Cys_tRNA_synth"/>
    <property type="match status" value="1"/>
</dbReference>
<comment type="catalytic activity">
    <reaction evidence="12 13">
        <text>tRNA(Cys) + L-cysteine + ATP = L-cysteinyl-tRNA(Cys) + AMP + diphosphate</text>
        <dbReference type="Rhea" id="RHEA:17773"/>
        <dbReference type="Rhea" id="RHEA-COMP:9661"/>
        <dbReference type="Rhea" id="RHEA-COMP:9679"/>
        <dbReference type="ChEBI" id="CHEBI:30616"/>
        <dbReference type="ChEBI" id="CHEBI:33019"/>
        <dbReference type="ChEBI" id="CHEBI:35235"/>
        <dbReference type="ChEBI" id="CHEBI:78442"/>
        <dbReference type="ChEBI" id="CHEBI:78517"/>
        <dbReference type="ChEBI" id="CHEBI:456215"/>
        <dbReference type="EC" id="6.1.1.16"/>
    </reaction>
</comment>
<dbReference type="InterPro" id="IPR024909">
    <property type="entry name" value="Cys-tRNA/MSH_ligase"/>
</dbReference>
<dbReference type="Gene3D" id="3.40.50.620">
    <property type="entry name" value="HUPs"/>
    <property type="match status" value="1"/>
</dbReference>
<sequence>MTVNLYNTDGRKIEPFIPIREGNVGLYCCGPTVYNYAHIGNLRAFMFEDILRRTLEYAGYKVKHIMNITDVGHLTDDGDDGEDKMIKAAREKGMSVWDIAAFFTDSFFSDVERLNIQKPTLYSKATDHIEDMINMIRTLEEKGFTYQAGGNVYFDSSRFPEYGKMALLDKQDLQHGARVVVDENKRNPQDFVLWFTESKFEKQAMTWDSPWGVGYPGWHIECSAMSCKYLGNHFDIHCGGIDHIPVHHTNEIAQSEAANGEKWVNYWCHNEFLLMKSGKMSKSKGGFLTLQSLVDKGYDPLDYRYFLLGGHYRSQLVFSWESLEASASARKNLIQKIGSLRKDAGPVNLSDLGDGAKEKLNDFSEHITADLMTPRCLADLWGLLKDPAIAEGEKLAAAYEMDRVLGLKMDTYEIAEESVEISEEDKALIGERAKAKKEKNFSRADEIRDIFSDRGYTLVDTPEGTILKKK</sequence>
<evidence type="ECO:0000256" key="10">
    <source>
        <dbReference type="ARBA" id="ARBA00022917"/>
    </source>
</evidence>
<protein>
    <recommendedName>
        <fullName evidence="13">Cysteine--tRNA ligase</fullName>
        <ecNumber evidence="13">6.1.1.16</ecNumber>
    </recommendedName>
    <alternativeName>
        <fullName evidence="13">Cysteinyl-tRNA synthetase</fullName>
        <shortName evidence="13">CysRS</shortName>
    </alternativeName>
</protein>
<evidence type="ECO:0000313" key="16">
    <source>
        <dbReference type="Proteomes" id="UP000587760"/>
    </source>
</evidence>
<feature type="binding site" evidence="13">
    <location>
        <position position="247"/>
    </location>
    <ligand>
        <name>Zn(2+)</name>
        <dbReference type="ChEBI" id="CHEBI:29105"/>
    </ligand>
</feature>
<keyword evidence="11 13" id="KW-0030">Aminoacyl-tRNA synthetase</keyword>
<dbReference type="EMBL" id="JACHGJ010000001">
    <property type="protein sequence ID" value="MBB6478424.1"/>
    <property type="molecule type" value="Genomic_DNA"/>
</dbReference>
<keyword evidence="9 13" id="KW-0067">ATP-binding</keyword>
<dbReference type="GO" id="GO:0008270">
    <property type="term" value="F:zinc ion binding"/>
    <property type="evidence" value="ECO:0007669"/>
    <property type="project" value="UniProtKB-UniRule"/>
</dbReference>
<feature type="domain" description="tRNA synthetases class I catalytic" evidence="14">
    <location>
        <begin position="17"/>
        <end position="326"/>
    </location>
</feature>
<evidence type="ECO:0000256" key="8">
    <source>
        <dbReference type="ARBA" id="ARBA00022833"/>
    </source>
</evidence>
<dbReference type="InterPro" id="IPR032678">
    <property type="entry name" value="tRNA-synt_1_cat_dom"/>
</dbReference>
<evidence type="ECO:0000256" key="7">
    <source>
        <dbReference type="ARBA" id="ARBA00022741"/>
    </source>
</evidence>
<comment type="caution">
    <text evidence="15">The sequence shown here is derived from an EMBL/GenBank/DDBJ whole genome shotgun (WGS) entry which is preliminary data.</text>
</comment>
<dbReference type="EC" id="6.1.1.16" evidence="13"/>
<comment type="subcellular location">
    <subcellularLocation>
        <location evidence="1 13">Cytoplasm</location>
    </subcellularLocation>
</comment>